<proteinExistence type="predicted"/>
<dbReference type="AlphaFoldDB" id="A0A366HGG2"/>
<accession>A0A366HGG2</accession>
<organism evidence="1 2">
    <name type="scientific">Roseimicrobium gellanilyticum</name>
    <dbReference type="NCBI Taxonomy" id="748857"/>
    <lineage>
        <taxon>Bacteria</taxon>
        <taxon>Pseudomonadati</taxon>
        <taxon>Verrucomicrobiota</taxon>
        <taxon>Verrucomicrobiia</taxon>
        <taxon>Verrucomicrobiales</taxon>
        <taxon>Verrucomicrobiaceae</taxon>
        <taxon>Roseimicrobium</taxon>
    </lineage>
</organism>
<evidence type="ECO:0000313" key="2">
    <source>
        <dbReference type="Proteomes" id="UP000253426"/>
    </source>
</evidence>
<sequence length="70" mass="7904">MVIEKCPASAGMGTDTHTRSGNQSLHVFEWYCDIWKAAQCLARVVFMCNRSTLLRCMIARTNHPFRASLA</sequence>
<evidence type="ECO:0000313" key="1">
    <source>
        <dbReference type="EMBL" id="RBP40548.1"/>
    </source>
</evidence>
<keyword evidence="2" id="KW-1185">Reference proteome</keyword>
<comment type="caution">
    <text evidence="1">The sequence shown here is derived from an EMBL/GenBank/DDBJ whole genome shotgun (WGS) entry which is preliminary data.</text>
</comment>
<name>A0A366HGG2_9BACT</name>
<gene>
    <name evidence="1" type="ORF">DES53_108255</name>
</gene>
<protein>
    <submittedName>
        <fullName evidence="1">Uncharacterized protein</fullName>
    </submittedName>
</protein>
<dbReference type="EMBL" id="QNRR01000008">
    <property type="protein sequence ID" value="RBP40548.1"/>
    <property type="molecule type" value="Genomic_DNA"/>
</dbReference>
<reference evidence="1 2" key="1">
    <citation type="submission" date="2018-06" db="EMBL/GenBank/DDBJ databases">
        <title>Genomic Encyclopedia of Type Strains, Phase IV (KMG-IV): sequencing the most valuable type-strain genomes for metagenomic binning, comparative biology and taxonomic classification.</title>
        <authorList>
            <person name="Goeker M."/>
        </authorList>
    </citation>
    <scope>NUCLEOTIDE SEQUENCE [LARGE SCALE GENOMIC DNA]</scope>
    <source>
        <strain evidence="1 2">DSM 25532</strain>
    </source>
</reference>
<dbReference type="Proteomes" id="UP000253426">
    <property type="component" value="Unassembled WGS sequence"/>
</dbReference>